<evidence type="ECO:0000313" key="9">
    <source>
        <dbReference type="Proteomes" id="UP000224974"/>
    </source>
</evidence>
<feature type="chain" id="PRO_5036315798" evidence="6">
    <location>
        <begin position="22"/>
        <end position="248"/>
    </location>
</feature>
<dbReference type="SUPFAM" id="SSF56925">
    <property type="entry name" value="OMPA-like"/>
    <property type="match status" value="1"/>
</dbReference>
<evidence type="ECO:0000256" key="5">
    <source>
        <dbReference type="ARBA" id="ARBA00023237"/>
    </source>
</evidence>
<evidence type="ECO:0000256" key="2">
    <source>
        <dbReference type="ARBA" id="ARBA00005722"/>
    </source>
</evidence>
<keyword evidence="4" id="KW-0472">Membrane</keyword>
<dbReference type="EMBL" id="PDDX01000001">
    <property type="protein sequence ID" value="PHI30946.1"/>
    <property type="molecule type" value="Genomic_DNA"/>
</dbReference>
<dbReference type="GO" id="GO:0009252">
    <property type="term" value="P:peptidoglycan biosynthetic process"/>
    <property type="evidence" value="ECO:0007669"/>
    <property type="project" value="TreeGrafter"/>
</dbReference>
<dbReference type="InterPro" id="IPR011250">
    <property type="entry name" value="OMP/PagP_B-barrel"/>
</dbReference>
<evidence type="ECO:0000256" key="3">
    <source>
        <dbReference type="ARBA" id="ARBA00022729"/>
    </source>
</evidence>
<dbReference type="GO" id="GO:0009279">
    <property type="term" value="C:cell outer membrane"/>
    <property type="evidence" value="ECO:0007669"/>
    <property type="project" value="UniProtKB-SubCell"/>
</dbReference>
<comment type="similarity">
    <text evidence="2">Belongs to the MipA/OmpV family.</text>
</comment>
<evidence type="ECO:0000313" key="8">
    <source>
        <dbReference type="EMBL" id="VFS50967.1"/>
    </source>
</evidence>
<feature type="signal peptide" evidence="6">
    <location>
        <begin position="1"/>
        <end position="21"/>
    </location>
</feature>
<comment type="subcellular location">
    <subcellularLocation>
        <location evidence="1">Cell outer membrane</location>
    </subcellularLocation>
</comment>
<dbReference type="Pfam" id="PF06629">
    <property type="entry name" value="MipA"/>
    <property type="match status" value="1"/>
</dbReference>
<evidence type="ECO:0000256" key="6">
    <source>
        <dbReference type="SAM" id="SignalP"/>
    </source>
</evidence>
<keyword evidence="9" id="KW-1185">Reference proteome</keyword>
<organism evidence="7 9">
    <name type="scientific">Budvicia aquatica</name>
    <dbReference type="NCBI Taxonomy" id="82979"/>
    <lineage>
        <taxon>Bacteria</taxon>
        <taxon>Pseudomonadati</taxon>
        <taxon>Pseudomonadota</taxon>
        <taxon>Gammaproteobacteria</taxon>
        <taxon>Enterobacterales</taxon>
        <taxon>Budviciaceae</taxon>
        <taxon>Budvicia</taxon>
    </lineage>
</organism>
<dbReference type="EMBL" id="CAADJA010000002">
    <property type="protein sequence ID" value="VFS50967.1"/>
    <property type="molecule type" value="Genomic_DNA"/>
</dbReference>
<dbReference type="Gene3D" id="2.40.160.20">
    <property type="match status" value="1"/>
</dbReference>
<dbReference type="PANTHER" id="PTHR38776:SF1">
    <property type="entry name" value="MLTA-INTERACTING PROTEIN-RELATED"/>
    <property type="match status" value="1"/>
</dbReference>
<name>A0A2C6DIA9_9GAMM</name>
<evidence type="ECO:0000313" key="10">
    <source>
        <dbReference type="Proteomes" id="UP000373449"/>
    </source>
</evidence>
<evidence type="ECO:0000256" key="4">
    <source>
        <dbReference type="ARBA" id="ARBA00023136"/>
    </source>
</evidence>
<protein>
    <submittedName>
        <fullName evidence="7">MipA/OmpV family protein</fullName>
    </submittedName>
    <submittedName>
        <fullName evidence="8">MltA-interacting protein</fullName>
    </submittedName>
</protein>
<dbReference type="PANTHER" id="PTHR38776">
    <property type="entry name" value="MLTA-INTERACTING PROTEIN-RELATED"/>
    <property type="match status" value="1"/>
</dbReference>
<dbReference type="InterPro" id="IPR010583">
    <property type="entry name" value="MipA"/>
</dbReference>
<keyword evidence="5" id="KW-0998">Cell outer membrane</keyword>
<gene>
    <name evidence="8" type="primary">mipA_1</name>
    <name evidence="7" type="ORF">CRN84_17180</name>
    <name evidence="8" type="ORF">NCTC12282_04776</name>
</gene>
<proteinExistence type="inferred from homology"/>
<dbReference type="OrthoDB" id="8562138at2"/>
<evidence type="ECO:0000313" key="7">
    <source>
        <dbReference type="EMBL" id="PHI30946.1"/>
    </source>
</evidence>
<accession>A0A2C6DIA9</accession>
<dbReference type="Proteomes" id="UP000373449">
    <property type="component" value="Unassembled WGS sequence"/>
</dbReference>
<dbReference type="Proteomes" id="UP000224974">
    <property type="component" value="Unassembled WGS sequence"/>
</dbReference>
<dbReference type="STRING" id="1111728.GCA_000427805_02804"/>
<evidence type="ECO:0000256" key="1">
    <source>
        <dbReference type="ARBA" id="ARBA00004442"/>
    </source>
</evidence>
<reference evidence="7" key="2">
    <citation type="submission" date="2017-09" db="EMBL/GenBank/DDBJ databases">
        <title>FDA dAtabase for Regulatory Grade micrObial Sequences (FDA-ARGOS): Supporting development and validation of Infectious Disease Dx tests.</title>
        <authorList>
            <person name="Minogue T."/>
            <person name="Wolcott M."/>
            <person name="Wasieloski L."/>
            <person name="Aguilar W."/>
            <person name="Moore D."/>
            <person name="Tallon L.J."/>
            <person name="Sadzewicz L."/>
            <person name="Ott S."/>
            <person name="Zhao X."/>
            <person name="Nagaraj S."/>
            <person name="Vavikolanu K."/>
            <person name="Aluvathingal J."/>
            <person name="Nadendla S."/>
            <person name="Sichtig H."/>
        </authorList>
    </citation>
    <scope>NUCLEOTIDE SEQUENCE</scope>
    <source>
        <strain evidence="7">FDAARGOS_387</strain>
    </source>
</reference>
<sequence>MKIIFRVSVLFGIFCSPVVNASDNSWSLGASTVFELLPYKGIESEVLPFPMIGYEGERFYINGPSAGAYLWKGQQDRLALNIYYSPLHFKPGDSDDDAMKALDKRRSTMMAGLSYKYTANWGSVRTSISSDALNTSNGLNADAAYLYSINMNKLTLTPGIGAGWHNSNFNHYYYGITHSESQRSGLAQYDAKSSWAPYVELTANYSLNDQWHIFASGRYISLSSEVKDSPMVDKSYSAIIATGITYRF</sequence>
<reference evidence="9" key="1">
    <citation type="submission" date="2017-09" db="EMBL/GenBank/DDBJ databases">
        <title>FDA dAtabase for Regulatory Grade micrObial Sequences (FDA-ARGOS): Supporting development and validation of Infectious Disease Dx tests.</title>
        <authorList>
            <person name="Minogue T."/>
            <person name="Wolcott M."/>
            <person name="Wasieloski L."/>
            <person name="Aguilar W."/>
            <person name="Moore D."/>
            <person name="Tallon L."/>
            <person name="Sadzewicz L."/>
            <person name="Ott S."/>
            <person name="Zhao X."/>
            <person name="Nagaraj S."/>
            <person name="Vavikolanu K."/>
            <person name="Aluvathingal J."/>
            <person name="Nadendla S."/>
            <person name="Sichtig H."/>
        </authorList>
    </citation>
    <scope>NUCLEOTIDE SEQUENCE [LARGE SCALE GENOMIC DNA]</scope>
    <source>
        <strain evidence="9">FDAARGOS_387</strain>
    </source>
</reference>
<dbReference type="AlphaFoldDB" id="A0A2C6DIA9"/>
<reference evidence="8 10" key="3">
    <citation type="submission" date="2019-03" db="EMBL/GenBank/DDBJ databases">
        <authorList>
            <consortium name="Pathogen Informatics"/>
        </authorList>
    </citation>
    <scope>NUCLEOTIDE SEQUENCE [LARGE SCALE GENOMIC DNA]</scope>
    <source>
        <strain evidence="8 10">NCTC12282</strain>
    </source>
</reference>
<keyword evidence="3 6" id="KW-0732">Signal</keyword>
<dbReference type="RefSeq" id="WP_029095215.1">
    <property type="nucleotide sequence ID" value="NZ_CAADJA010000002.1"/>
</dbReference>